<dbReference type="AlphaFoldDB" id="A0A0E9UX35"/>
<sequence>MTTVISSLVLLRTETGDQNASCIFRC</sequence>
<dbReference type="EMBL" id="GBXM01038205">
    <property type="protein sequence ID" value="JAH70372.1"/>
    <property type="molecule type" value="Transcribed_RNA"/>
</dbReference>
<proteinExistence type="predicted"/>
<protein>
    <submittedName>
        <fullName evidence="1">Uncharacterized protein</fullName>
    </submittedName>
</protein>
<reference evidence="1" key="2">
    <citation type="journal article" date="2015" name="Fish Shellfish Immunol.">
        <title>Early steps in the European eel (Anguilla anguilla)-Vibrio vulnificus interaction in the gills: Role of the RtxA13 toxin.</title>
        <authorList>
            <person name="Callol A."/>
            <person name="Pajuelo D."/>
            <person name="Ebbesson L."/>
            <person name="Teles M."/>
            <person name="MacKenzie S."/>
            <person name="Amaro C."/>
        </authorList>
    </citation>
    <scope>NUCLEOTIDE SEQUENCE</scope>
</reference>
<reference evidence="1" key="1">
    <citation type="submission" date="2014-11" db="EMBL/GenBank/DDBJ databases">
        <authorList>
            <person name="Amaro Gonzalez C."/>
        </authorList>
    </citation>
    <scope>NUCLEOTIDE SEQUENCE</scope>
</reference>
<evidence type="ECO:0000313" key="1">
    <source>
        <dbReference type="EMBL" id="JAH70372.1"/>
    </source>
</evidence>
<name>A0A0E9UX35_ANGAN</name>
<accession>A0A0E9UX35</accession>
<organism evidence="1">
    <name type="scientific">Anguilla anguilla</name>
    <name type="common">European freshwater eel</name>
    <name type="synonym">Muraena anguilla</name>
    <dbReference type="NCBI Taxonomy" id="7936"/>
    <lineage>
        <taxon>Eukaryota</taxon>
        <taxon>Metazoa</taxon>
        <taxon>Chordata</taxon>
        <taxon>Craniata</taxon>
        <taxon>Vertebrata</taxon>
        <taxon>Euteleostomi</taxon>
        <taxon>Actinopterygii</taxon>
        <taxon>Neopterygii</taxon>
        <taxon>Teleostei</taxon>
        <taxon>Anguilliformes</taxon>
        <taxon>Anguillidae</taxon>
        <taxon>Anguilla</taxon>
    </lineage>
</organism>